<protein>
    <recommendedName>
        <fullName evidence="2">DUF6533 domain-containing protein</fullName>
    </recommendedName>
</protein>
<proteinExistence type="predicted"/>
<dbReference type="AlphaFoldDB" id="A0A8H2Y4W4"/>
<dbReference type="Pfam" id="PF20151">
    <property type="entry name" value="DUF6533"/>
    <property type="match status" value="1"/>
</dbReference>
<evidence type="ECO:0000259" key="2">
    <source>
        <dbReference type="Pfam" id="PF20151"/>
    </source>
</evidence>
<name>A0A8H2Y4W4_9AGAM</name>
<evidence type="ECO:0000256" key="1">
    <source>
        <dbReference type="SAM" id="Phobius"/>
    </source>
</evidence>
<keyword evidence="1" id="KW-0812">Transmembrane</keyword>
<dbReference type="InterPro" id="IPR045340">
    <property type="entry name" value="DUF6533"/>
</dbReference>
<dbReference type="EMBL" id="CAJMWX010000960">
    <property type="protein sequence ID" value="CAE6440346.1"/>
    <property type="molecule type" value="Genomic_DNA"/>
</dbReference>
<evidence type="ECO:0000313" key="4">
    <source>
        <dbReference type="Proteomes" id="UP000663888"/>
    </source>
</evidence>
<comment type="caution">
    <text evidence="3">The sequence shown here is derived from an EMBL/GenBank/DDBJ whole genome shotgun (WGS) entry which is preliminary data.</text>
</comment>
<organism evidence="3 4">
    <name type="scientific">Rhizoctonia solani</name>
    <dbReference type="NCBI Taxonomy" id="456999"/>
    <lineage>
        <taxon>Eukaryota</taxon>
        <taxon>Fungi</taxon>
        <taxon>Dikarya</taxon>
        <taxon>Basidiomycota</taxon>
        <taxon>Agaricomycotina</taxon>
        <taxon>Agaricomycetes</taxon>
        <taxon>Cantharellales</taxon>
        <taxon>Ceratobasidiaceae</taxon>
        <taxon>Rhizoctonia</taxon>
    </lineage>
</organism>
<accession>A0A8H2Y4W4</accession>
<dbReference type="Proteomes" id="UP000663888">
    <property type="component" value="Unassembled WGS sequence"/>
</dbReference>
<evidence type="ECO:0000313" key="3">
    <source>
        <dbReference type="EMBL" id="CAE6440346.1"/>
    </source>
</evidence>
<keyword evidence="1" id="KW-0472">Membrane</keyword>
<sequence length="181" mass="21018">MLLYTHSEFDTSYVALVASESQYKRFLDLIITTRMQGMIARHLAVSGIALLLYDWLTNLDKEAEYAWARQWSIARVVYHLNRVLPILLIGATLIPTMMAIVCITSIIRCWALYGQRWVLWCAEFYALTEHVNQAPSPQGFDPQLRNNCWARNVASYRNNQESNHHSKPMCVMPAIQYFPIY</sequence>
<feature type="transmembrane region" description="Helical" evidence="1">
    <location>
        <begin position="86"/>
        <end position="107"/>
    </location>
</feature>
<feature type="domain" description="DUF6533" evidence="2">
    <location>
        <begin position="43"/>
        <end position="87"/>
    </location>
</feature>
<gene>
    <name evidence="3" type="ORF">RDB_LOCUS49153</name>
</gene>
<reference evidence="3" key="1">
    <citation type="submission" date="2021-01" db="EMBL/GenBank/DDBJ databases">
        <authorList>
            <person name="Kaushik A."/>
        </authorList>
    </citation>
    <scope>NUCLEOTIDE SEQUENCE</scope>
    <source>
        <strain evidence="3">AG4-R118</strain>
    </source>
</reference>
<keyword evidence="1" id="KW-1133">Transmembrane helix</keyword>